<protein>
    <submittedName>
        <fullName evidence="1">Uncharacterized protein</fullName>
    </submittedName>
</protein>
<reference evidence="1 2" key="1">
    <citation type="journal article" date="2024" name="G3 (Bethesda)">
        <title>Genome assembly of Hibiscus sabdariffa L. provides insights into metabolisms of medicinal natural products.</title>
        <authorList>
            <person name="Kim T."/>
        </authorList>
    </citation>
    <scope>NUCLEOTIDE SEQUENCE [LARGE SCALE GENOMIC DNA]</scope>
    <source>
        <strain evidence="1">TK-2024</strain>
        <tissue evidence="1">Old leaves</tissue>
    </source>
</reference>
<dbReference type="Proteomes" id="UP001396334">
    <property type="component" value="Unassembled WGS sequence"/>
</dbReference>
<keyword evidence="2" id="KW-1185">Reference proteome</keyword>
<dbReference type="EMBL" id="JBBPBN010000024">
    <property type="protein sequence ID" value="KAK9010267.1"/>
    <property type="molecule type" value="Genomic_DNA"/>
</dbReference>
<name>A0ABR2RC63_9ROSI</name>
<sequence length="104" mass="11763">MRKLNPNQKVHMVQNFANESRENLVVSRFGILTKENVDAHELSRALRSSRTRLSVTVGVTSLALEKCKSTRKPKAKLSNHLRNVFALGENRVMASCKKRTSSRV</sequence>
<comment type="caution">
    <text evidence="1">The sequence shown here is derived from an EMBL/GenBank/DDBJ whole genome shotgun (WGS) entry which is preliminary data.</text>
</comment>
<gene>
    <name evidence="1" type="ORF">V6N11_036780</name>
</gene>
<proteinExistence type="predicted"/>
<accession>A0ABR2RC63</accession>
<organism evidence="1 2">
    <name type="scientific">Hibiscus sabdariffa</name>
    <name type="common">roselle</name>
    <dbReference type="NCBI Taxonomy" id="183260"/>
    <lineage>
        <taxon>Eukaryota</taxon>
        <taxon>Viridiplantae</taxon>
        <taxon>Streptophyta</taxon>
        <taxon>Embryophyta</taxon>
        <taxon>Tracheophyta</taxon>
        <taxon>Spermatophyta</taxon>
        <taxon>Magnoliopsida</taxon>
        <taxon>eudicotyledons</taxon>
        <taxon>Gunneridae</taxon>
        <taxon>Pentapetalae</taxon>
        <taxon>rosids</taxon>
        <taxon>malvids</taxon>
        <taxon>Malvales</taxon>
        <taxon>Malvaceae</taxon>
        <taxon>Malvoideae</taxon>
        <taxon>Hibiscus</taxon>
    </lineage>
</organism>
<evidence type="ECO:0000313" key="2">
    <source>
        <dbReference type="Proteomes" id="UP001396334"/>
    </source>
</evidence>
<evidence type="ECO:0000313" key="1">
    <source>
        <dbReference type="EMBL" id="KAK9010267.1"/>
    </source>
</evidence>